<comment type="subcellular location">
    <subcellularLocation>
        <location evidence="1">Membrane</location>
        <topology evidence="1">Multi-pass membrane protein</topology>
    </subcellularLocation>
</comment>
<evidence type="ECO:0000313" key="8">
    <source>
        <dbReference type="Proteomes" id="UP000535908"/>
    </source>
</evidence>
<organism evidence="7 8">
    <name type="scientific">Listeria grandensis</name>
    <dbReference type="NCBI Taxonomy" id="1494963"/>
    <lineage>
        <taxon>Bacteria</taxon>
        <taxon>Bacillati</taxon>
        <taxon>Bacillota</taxon>
        <taxon>Bacilli</taxon>
        <taxon>Bacillales</taxon>
        <taxon>Listeriaceae</taxon>
        <taxon>Listeria</taxon>
    </lineage>
</organism>
<comment type="caution">
    <text evidence="7">The sequence shown here is derived from an EMBL/GenBank/DDBJ whole genome shotgun (WGS) entry which is preliminary data.</text>
</comment>
<sequence>MRKMLILGAIFAGLAVGIGAFGAHALKETLGSYHTTFETGVQYQMFHATAILIVGLLLGKADVGLLRVSGYLFAIGIVLFSGSLYVLSITKITVLGAVTPLGGVAFIAGWICFIIAVAKNKPTL</sequence>
<accession>A0A7X0Y5D5</accession>
<evidence type="ECO:0000256" key="1">
    <source>
        <dbReference type="ARBA" id="ARBA00004141"/>
    </source>
</evidence>
<protein>
    <submittedName>
        <fullName evidence="7">DUF423 domain-containing protein</fullName>
    </submittedName>
</protein>
<feature type="transmembrane region" description="Helical" evidence="6">
    <location>
        <begin position="71"/>
        <end position="88"/>
    </location>
</feature>
<evidence type="ECO:0000256" key="3">
    <source>
        <dbReference type="ARBA" id="ARBA00022692"/>
    </source>
</evidence>
<dbReference type="InterPro" id="IPR006696">
    <property type="entry name" value="DUF423"/>
</dbReference>
<keyword evidence="4 6" id="KW-1133">Transmembrane helix</keyword>
<dbReference type="Proteomes" id="UP000535908">
    <property type="component" value="Unassembled WGS sequence"/>
</dbReference>
<dbReference type="AlphaFoldDB" id="A0A7X0Y5D5"/>
<evidence type="ECO:0000256" key="5">
    <source>
        <dbReference type="ARBA" id="ARBA00023136"/>
    </source>
</evidence>
<evidence type="ECO:0000313" key="7">
    <source>
        <dbReference type="EMBL" id="MBC1937053.1"/>
    </source>
</evidence>
<keyword evidence="5 6" id="KW-0472">Membrane</keyword>
<dbReference type="PANTHER" id="PTHR43461:SF1">
    <property type="entry name" value="TRANSMEMBRANE PROTEIN 256"/>
    <property type="match status" value="1"/>
</dbReference>
<proteinExistence type="inferred from homology"/>
<dbReference type="GO" id="GO:0005886">
    <property type="term" value="C:plasma membrane"/>
    <property type="evidence" value="ECO:0007669"/>
    <property type="project" value="TreeGrafter"/>
</dbReference>
<evidence type="ECO:0000256" key="4">
    <source>
        <dbReference type="ARBA" id="ARBA00022989"/>
    </source>
</evidence>
<reference evidence="7 8" key="1">
    <citation type="submission" date="2020-03" db="EMBL/GenBank/DDBJ databases">
        <title>Soil Listeria distribution.</title>
        <authorList>
            <person name="Liao J."/>
            <person name="Wiedmann M."/>
        </authorList>
    </citation>
    <scope>NUCLEOTIDE SEQUENCE [LARGE SCALE GENOMIC DNA]</scope>
    <source>
        <strain evidence="7 8">FSL L7-0741</strain>
    </source>
</reference>
<dbReference type="EMBL" id="JAARWN010000013">
    <property type="protein sequence ID" value="MBC1937053.1"/>
    <property type="molecule type" value="Genomic_DNA"/>
</dbReference>
<keyword evidence="3 6" id="KW-0812">Transmembrane</keyword>
<comment type="similarity">
    <text evidence="2">Belongs to the UPF0382 family.</text>
</comment>
<name>A0A7X0Y5D5_9LIST</name>
<dbReference type="RefSeq" id="WP_185526535.1">
    <property type="nucleotide sequence ID" value="NZ_JAARWN010000013.1"/>
</dbReference>
<evidence type="ECO:0000256" key="6">
    <source>
        <dbReference type="SAM" id="Phobius"/>
    </source>
</evidence>
<feature type="transmembrane region" description="Helical" evidence="6">
    <location>
        <begin position="94"/>
        <end position="118"/>
    </location>
</feature>
<gene>
    <name evidence="7" type="ORF">HCA69_11790</name>
</gene>
<evidence type="ECO:0000256" key="2">
    <source>
        <dbReference type="ARBA" id="ARBA00009694"/>
    </source>
</evidence>
<dbReference type="Pfam" id="PF04241">
    <property type="entry name" value="DUF423"/>
    <property type="match status" value="1"/>
</dbReference>
<feature type="transmembrane region" description="Helical" evidence="6">
    <location>
        <begin position="41"/>
        <end position="59"/>
    </location>
</feature>
<dbReference type="PANTHER" id="PTHR43461">
    <property type="entry name" value="TRANSMEMBRANE PROTEIN 256"/>
    <property type="match status" value="1"/>
</dbReference>